<dbReference type="Pfam" id="PF01740">
    <property type="entry name" value="STAS"/>
    <property type="match status" value="1"/>
</dbReference>
<dbReference type="EMBL" id="BSSD01000001">
    <property type="protein sequence ID" value="GLW90206.1"/>
    <property type="molecule type" value="Genomic_DNA"/>
</dbReference>
<protein>
    <recommendedName>
        <fullName evidence="1">STAS domain-containing protein</fullName>
    </recommendedName>
</protein>
<organism evidence="2 3">
    <name type="scientific">Actinokineospora globicatena</name>
    <dbReference type="NCBI Taxonomy" id="103729"/>
    <lineage>
        <taxon>Bacteria</taxon>
        <taxon>Bacillati</taxon>
        <taxon>Actinomycetota</taxon>
        <taxon>Actinomycetes</taxon>
        <taxon>Pseudonocardiales</taxon>
        <taxon>Pseudonocardiaceae</taxon>
        <taxon>Actinokineospora</taxon>
    </lineage>
</organism>
<evidence type="ECO:0000259" key="1">
    <source>
        <dbReference type="PROSITE" id="PS50801"/>
    </source>
</evidence>
<accession>A0A9W6QHM1</accession>
<feature type="domain" description="STAS" evidence="1">
    <location>
        <begin position="12"/>
        <end position="92"/>
    </location>
</feature>
<dbReference type="SUPFAM" id="SSF52091">
    <property type="entry name" value="SpoIIaa-like"/>
    <property type="match status" value="1"/>
</dbReference>
<dbReference type="AlphaFoldDB" id="A0A9W6QHM1"/>
<comment type="caution">
    <text evidence="2">The sequence shown here is derived from an EMBL/GenBank/DDBJ whole genome shotgun (WGS) entry which is preliminary data.</text>
</comment>
<evidence type="ECO:0000313" key="3">
    <source>
        <dbReference type="Proteomes" id="UP001165042"/>
    </source>
</evidence>
<dbReference type="RefSeq" id="WP_285608052.1">
    <property type="nucleotide sequence ID" value="NZ_BSSD01000001.1"/>
</dbReference>
<dbReference type="InterPro" id="IPR002645">
    <property type="entry name" value="STAS_dom"/>
</dbReference>
<dbReference type="Gene3D" id="3.30.750.24">
    <property type="entry name" value="STAS domain"/>
    <property type="match status" value="1"/>
</dbReference>
<sequence length="132" mass="14464">MALTFAKPDRRLDITVDRTGRHVTVAASGRIDLATETPWHEAVMRSCTATDDTTRVTVDLTAVTFLSWASTAVLLRAHRACQRRGRALRVVATGAVLTGLHLTRLHEDITVTPAHRPTQTARPRACSGWLIA</sequence>
<dbReference type="PROSITE" id="PS50801">
    <property type="entry name" value="STAS"/>
    <property type="match status" value="1"/>
</dbReference>
<dbReference type="Proteomes" id="UP001165042">
    <property type="component" value="Unassembled WGS sequence"/>
</dbReference>
<reference evidence="2" key="1">
    <citation type="submission" date="2023-02" db="EMBL/GenBank/DDBJ databases">
        <title>Actinokineospora globicatena NBRC 15670.</title>
        <authorList>
            <person name="Ichikawa N."/>
            <person name="Sato H."/>
            <person name="Tonouchi N."/>
        </authorList>
    </citation>
    <scope>NUCLEOTIDE SEQUENCE</scope>
    <source>
        <strain evidence="2">NBRC 15670</strain>
    </source>
</reference>
<proteinExistence type="predicted"/>
<evidence type="ECO:0000313" key="2">
    <source>
        <dbReference type="EMBL" id="GLW90206.1"/>
    </source>
</evidence>
<gene>
    <name evidence="2" type="ORF">Aglo03_10220</name>
</gene>
<name>A0A9W6QHM1_9PSEU</name>
<keyword evidence="3" id="KW-1185">Reference proteome</keyword>
<dbReference type="InterPro" id="IPR036513">
    <property type="entry name" value="STAS_dom_sf"/>
</dbReference>
<dbReference type="CDD" id="cd07043">
    <property type="entry name" value="STAS_anti-anti-sigma_factors"/>
    <property type="match status" value="1"/>
</dbReference>